<reference evidence="2 3" key="1">
    <citation type="submission" date="2020-08" db="EMBL/GenBank/DDBJ databases">
        <authorList>
            <person name="Koutsovoulos G."/>
            <person name="Danchin GJ E."/>
        </authorList>
    </citation>
    <scope>NUCLEOTIDE SEQUENCE [LARGE SCALE GENOMIC DNA]</scope>
</reference>
<dbReference type="PANTHER" id="PTHR47331">
    <property type="entry name" value="PHD-TYPE DOMAIN-CONTAINING PROTEIN"/>
    <property type="match status" value="1"/>
</dbReference>
<feature type="compositionally biased region" description="Low complexity" evidence="1">
    <location>
        <begin position="122"/>
        <end position="134"/>
    </location>
</feature>
<dbReference type="EMBL" id="CAJEWN010002606">
    <property type="protein sequence ID" value="CAD2204491.1"/>
    <property type="molecule type" value="Genomic_DNA"/>
</dbReference>
<feature type="region of interest" description="Disordered" evidence="1">
    <location>
        <begin position="106"/>
        <end position="134"/>
    </location>
</feature>
<comment type="caution">
    <text evidence="2">The sequence shown here is derived from an EMBL/GenBank/DDBJ whole genome shotgun (WGS) entry which is preliminary data.</text>
</comment>
<evidence type="ECO:0000256" key="1">
    <source>
        <dbReference type="SAM" id="MobiDB-lite"/>
    </source>
</evidence>
<organism evidence="2 3">
    <name type="scientific">Meloidogyne enterolobii</name>
    <name type="common">Root-knot nematode worm</name>
    <name type="synonym">Meloidogyne mayaguensis</name>
    <dbReference type="NCBI Taxonomy" id="390850"/>
    <lineage>
        <taxon>Eukaryota</taxon>
        <taxon>Metazoa</taxon>
        <taxon>Ecdysozoa</taxon>
        <taxon>Nematoda</taxon>
        <taxon>Chromadorea</taxon>
        <taxon>Rhabditida</taxon>
        <taxon>Tylenchina</taxon>
        <taxon>Tylenchomorpha</taxon>
        <taxon>Tylenchoidea</taxon>
        <taxon>Meloidogynidae</taxon>
        <taxon>Meloidogyninae</taxon>
        <taxon>Meloidogyne</taxon>
    </lineage>
</organism>
<proteinExistence type="predicted"/>
<dbReference type="Pfam" id="PF03564">
    <property type="entry name" value="DUF1759"/>
    <property type="match status" value="1"/>
</dbReference>
<dbReference type="InterPro" id="IPR005312">
    <property type="entry name" value="DUF1759"/>
</dbReference>
<name>A0A6V7XZ31_MELEN</name>
<sequence length="867" mass="101374">MVQQQPAPVIVKVVNSNADNQTPRGYQPFVPNNYLQYPNFNTRFPPAFPHPTFQYPAFPPFNPYGVQQPIYRPRLDIVPARNRWAQQQQRRPNNFVRPRTRRFIQIGHGGRPANRDRRYSRSPRATSGSGSSSRFYDELNKKDVDYANLIKYLDTEEKERENENYRTFALGENGFLLILDEARDILDILDENSDALDQIEGFSTRQRLSRLTVNEGNGQTPNAIRLPEIRLPTFSGKLEEYRPFIEEFKCAVDEQSISEKRKLQYLFGSLVGEPKEMARQYPLEGQNYKIVLDLLEKHFGDKSNIKSALHASLRRMPWASKYVPEIRHTLRKIEAIVNQLTNLGENINNEQLFLEVESKMPKWVLTEIYKKKRNTIGWTLKKMLEFLDNLLKLEEDVFRAHKDLEKEKYETQTFIKPEWQRNLKYGNIKNKNFRYNFQNQWNNNNRNMAQKSTAMYAITEKRNFNLCIFCGGKHWENKCDKYPDVEKRFERARELKICFKCLKNSHKSGQCDKLRPCFYCKENHNSAFCRQTKGIIKERTISNDERNKKNEFNLKKGKNILQIKEISENVDNISSDVLINCLHKNSKNKSFETILPIKNAKIANPKNPEITENSFIFLDSGSEICLIKNSLAKKLGLEPIGKNEFRAIGVFGQSVTKEMPIFNFNIIGKNEEIIKVRARGVEENFIDELKTISLEKIDQNILNREKIPAKYLEEIIPEVLIGGSAYNNIMGFELLKNGFSKINTKIGEILSGKGKISKGKNCSRILTLGADKWWELESYGITDNPMNEDDKNALELFQKSVTRNSEGRYEIEFPFKNENPKISENFAPCIKRLQSVWSKGKRKFNRKIKRKFFRAKEKRSNRRMFKK</sequence>
<gene>
    <name evidence="2" type="ORF">MENT_LOCUS58237</name>
</gene>
<dbReference type="Proteomes" id="UP000580250">
    <property type="component" value="Unassembled WGS sequence"/>
</dbReference>
<dbReference type="OrthoDB" id="5864015at2759"/>
<dbReference type="PANTHER" id="PTHR47331:SF5">
    <property type="entry name" value="RIBONUCLEASE H"/>
    <property type="match status" value="1"/>
</dbReference>
<evidence type="ECO:0000313" key="2">
    <source>
        <dbReference type="EMBL" id="CAD2204491.1"/>
    </source>
</evidence>
<accession>A0A6V7XZ31</accession>
<protein>
    <submittedName>
        <fullName evidence="2">Uncharacterized protein</fullName>
    </submittedName>
</protein>
<evidence type="ECO:0000313" key="3">
    <source>
        <dbReference type="Proteomes" id="UP000580250"/>
    </source>
</evidence>
<dbReference type="AlphaFoldDB" id="A0A6V7XZ31"/>